<comment type="cofactor">
    <cofactor evidence="6">
        <name>Zn(2+)</name>
        <dbReference type="ChEBI" id="CHEBI:29105"/>
    </cofactor>
    <text evidence="6">Binds 1 zinc ion per subunit.</text>
</comment>
<keyword evidence="11" id="KW-1185">Reference proteome</keyword>
<dbReference type="PANTHER" id="PTHR22726:SF1">
    <property type="entry name" value="METALLOENDOPEPTIDASE OMA1, MITOCHONDRIAL"/>
    <property type="match status" value="1"/>
</dbReference>
<organism evidence="10 11">
    <name type="scientific">Sagittula stellata (strain ATCC 700073 / DSM 11524 / E-37)</name>
    <dbReference type="NCBI Taxonomy" id="388399"/>
    <lineage>
        <taxon>Bacteria</taxon>
        <taxon>Pseudomonadati</taxon>
        <taxon>Pseudomonadota</taxon>
        <taxon>Alphaproteobacteria</taxon>
        <taxon>Rhodobacterales</taxon>
        <taxon>Roseobacteraceae</taxon>
        <taxon>Sagittula</taxon>
    </lineage>
</organism>
<keyword evidence="7" id="KW-0472">Membrane</keyword>
<evidence type="ECO:0000256" key="6">
    <source>
        <dbReference type="RuleBase" id="RU003983"/>
    </source>
</evidence>
<proteinExistence type="inferred from homology"/>
<dbReference type="GO" id="GO:0046872">
    <property type="term" value="F:metal ion binding"/>
    <property type="evidence" value="ECO:0007669"/>
    <property type="project" value="UniProtKB-KW"/>
</dbReference>
<keyword evidence="7" id="KW-0812">Transmembrane</keyword>
<dbReference type="PANTHER" id="PTHR22726">
    <property type="entry name" value="METALLOENDOPEPTIDASE OMA1"/>
    <property type="match status" value="1"/>
</dbReference>
<comment type="caution">
    <text evidence="10">The sequence shown here is derived from an EMBL/GenBank/DDBJ whole genome shotgun (WGS) entry which is preliminary data.</text>
</comment>
<keyword evidence="4 6" id="KW-0862">Zinc</keyword>
<feature type="domain" description="DUF7092" evidence="9">
    <location>
        <begin position="7"/>
        <end position="62"/>
    </location>
</feature>
<keyword evidence="3 6" id="KW-0378">Hydrolase</keyword>
<gene>
    <name evidence="10" type="ORF">SSE37_15236</name>
</gene>
<dbReference type="GO" id="GO:0016020">
    <property type="term" value="C:membrane"/>
    <property type="evidence" value="ECO:0007669"/>
    <property type="project" value="TreeGrafter"/>
</dbReference>
<dbReference type="eggNOG" id="COG0501">
    <property type="taxonomic scope" value="Bacteria"/>
</dbReference>
<evidence type="ECO:0000256" key="2">
    <source>
        <dbReference type="ARBA" id="ARBA00022723"/>
    </source>
</evidence>
<dbReference type="InterPro" id="IPR001915">
    <property type="entry name" value="Peptidase_M48"/>
</dbReference>
<evidence type="ECO:0000259" key="9">
    <source>
        <dbReference type="Pfam" id="PF23368"/>
    </source>
</evidence>
<dbReference type="InterPro" id="IPR051156">
    <property type="entry name" value="Mito/Outer_Membr_Metalloprot"/>
</dbReference>
<dbReference type="GO" id="GO:0051603">
    <property type="term" value="P:proteolysis involved in protein catabolic process"/>
    <property type="evidence" value="ECO:0007669"/>
    <property type="project" value="TreeGrafter"/>
</dbReference>
<feature type="domain" description="Peptidase M48" evidence="8">
    <location>
        <begin position="177"/>
        <end position="347"/>
    </location>
</feature>
<evidence type="ECO:0000313" key="11">
    <source>
        <dbReference type="Proteomes" id="UP000005713"/>
    </source>
</evidence>
<accession>A3K976</accession>
<keyword evidence="5 6" id="KW-0482">Metalloprotease</keyword>
<keyword evidence="1 6" id="KW-0645">Protease</keyword>
<sequence length="382" mass="40966">MSPEGTAAQFFDGQTAARHHVLVALSDDRQALIINGDSLTEPLRWRLMDLRALSDTSDKARLTVTRHAASDDEMPRDIARLVILDPDLIAWLQKTRPSLFKAEVHPGSVRKLATYAVGAVAAAGLMLFVILPALAGTLARVIPVEREVAFGKTVTRQMERALARARVPDIRCTDPRGQAALQKMLTRLTESQEMKYDINLMVFDHPMINAFAAPGGQVVLVRGLLDKATHPDEVAGVLAHELAHVENRDTTREALRAAGSAGLLTMVLGDFTGGAAIAIVGEHMISASYTRDAEAKADSFALEMLAAAGVSAAGFAGFFDRIAELEGFALPAYLASHPVTQDRAAQAHDFAGGQQGTTPILTDPEWADLKGICDTEGDPDDT</sequence>
<reference evidence="10 11" key="1">
    <citation type="submission" date="2006-06" db="EMBL/GenBank/DDBJ databases">
        <authorList>
            <person name="Moran M.A."/>
            <person name="Ferriera S."/>
            <person name="Johnson J."/>
            <person name="Kravitz S."/>
            <person name="Beeson K."/>
            <person name="Sutton G."/>
            <person name="Rogers Y.-H."/>
            <person name="Friedman R."/>
            <person name="Frazier M."/>
            <person name="Venter J.C."/>
        </authorList>
    </citation>
    <scope>NUCLEOTIDE SEQUENCE [LARGE SCALE GENOMIC DNA]</scope>
    <source>
        <strain evidence="10 11">E-37</strain>
    </source>
</reference>
<dbReference type="Pfam" id="PF01435">
    <property type="entry name" value="Peptidase_M48"/>
    <property type="match status" value="1"/>
</dbReference>
<evidence type="ECO:0000256" key="4">
    <source>
        <dbReference type="ARBA" id="ARBA00022833"/>
    </source>
</evidence>
<dbReference type="AlphaFoldDB" id="A3K976"/>
<dbReference type="InterPro" id="IPR055518">
    <property type="entry name" value="DUF7092"/>
</dbReference>
<dbReference type="Gene3D" id="3.30.2010.10">
    <property type="entry name" value="Metalloproteases ('zincins'), catalytic domain"/>
    <property type="match status" value="1"/>
</dbReference>
<dbReference type="EMBL" id="AAYA01000017">
    <property type="protein sequence ID" value="EBA06248.1"/>
    <property type="molecule type" value="Genomic_DNA"/>
</dbReference>
<dbReference type="RefSeq" id="WP_005862856.1">
    <property type="nucleotide sequence ID" value="NZ_AAYA01000017.1"/>
</dbReference>
<keyword evidence="7" id="KW-1133">Transmembrane helix</keyword>
<dbReference type="Proteomes" id="UP000005713">
    <property type="component" value="Unassembled WGS sequence"/>
</dbReference>
<evidence type="ECO:0000313" key="10">
    <source>
        <dbReference type="EMBL" id="EBA06248.1"/>
    </source>
</evidence>
<keyword evidence="2" id="KW-0479">Metal-binding</keyword>
<dbReference type="OrthoDB" id="9810445at2"/>
<evidence type="ECO:0000256" key="5">
    <source>
        <dbReference type="ARBA" id="ARBA00023049"/>
    </source>
</evidence>
<evidence type="ECO:0000256" key="7">
    <source>
        <dbReference type="SAM" id="Phobius"/>
    </source>
</evidence>
<dbReference type="CDD" id="cd07332">
    <property type="entry name" value="M48C_Oma1_like"/>
    <property type="match status" value="1"/>
</dbReference>
<protein>
    <submittedName>
        <fullName evidence="10">Uncharacterized protein</fullName>
    </submittedName>
</protein>
<name>A3K976_SAGS3</name>
<feature type="transmembrane region" description="Helical" evidence="7">
    <location>
        <begin position="112"/>
        <end position="135"/>
    </location>
</feature>
<dbReference type="GO" id="GO:0004222">
    <property type="term" value="F:metalloendopeptidase activity"/>
    <property type="evidence" value="ECO:0007669"/>
    <property type="project" value="InterPro"/>
</dbReference>
<evidence type="ECO:0000259" key="8">
    <source>
        <dbReference type="Pfam" id="PF01435"/>
    </source>
</evidence>
<comment type="similarity">
    <text evidence="6">Belongs to the peptidase M48 family.</text>
</comment>
<evidence type="ECO:0000256" key="1">
    <source>
        <dbReference type="ARBA" id="ARBA00022670"/>
    </source>
</evidence>
<dbReference type="Pfam" id="PF23368">
    <property type="entry name" value="DUF7092"/>
    <property type="match status" value="1"/>
</dbReference>
<evidence type="ECO:0000256" key="3">
    <source>
        <dbReference type="ARBA" id="ARBA00022801"/>
    </source>
</evidence>